<protein>
    <submittedName>
        <fullName evidence="1">Uncharacterized protein</fullName>
    </submittedName>
</protein>
<dbReference type="AlphaFoldDB" id="A0A1R2BUL2"/>
<accession>A0A1R2BUL2</accession>
<evidence type="ECO:0000313" key="1">
    <source>
        <dbReference type="EMBL" id="OMJ80512.1"/>
    </source>
</evidence>
<reference evidence="1 2" key="1">
    <citation type="submission" date="2016-11" db="EMBL/GenBank/DDBJ databases">
        <title>The macronuclear genome of Stentor coeruleus: a giant cell with tiny introns.</title>
        <authorList>
            <person name="Slabodnick M."/>
            <person name="Ruby J.G."/>
            <person name="Reiff S.B."/>
            <person name="Swart E.C."/>
            <person name="Gosai S."/>
            <person name="Prabakaran S."/>
            <person name="Witkowska E."/>
            <person name="Larue G.E."/>
            <person name="Fisher S."/>
            <person name="Freeman R.M."/>
            <person name="Gunawardena J."/>
            <person name="Chu W."/>
            <person name="Stover N.A."/>
            <person name="Gregory B.D."/>
            <person name="Nowacki M."/>
            <person name="Derisi J."/>
            <person name="Roy S.W."/>
            <person name="Marshall W.F."/>
            <person name="Sood P."/>
        </authorList>
    </citation>
    <scope>NUCLEOTIDE SEQUENCE [LARGE SCALE GENOMIC DNA]</scope>
    <source>
        <strain evidence="1">WM001</strain>
    </source>
</reference>
<keyword evidence="2" id="KW-1185">Reference proteome</keyword>
<proteinExistence type="predicted"/>
<sequence length="212" mass="24866">MGISMNKSNNSQKPVKINTKFEVLDFPCILEDYNTVYNEFKKDLLESIPPTLPCSNVALEKLIALKIYSHLSQFLYICNEKQIGLEALGEYIKLFECKGKAIEGYFRYMNDYASMRRTHDIKACLVNEYFNEESNGKKIVSKYYKLAKGTYELQGYEELKCLMKIMDIDIAHEILAHQYEENMNRLKAMYKEIIFGHIIDKEIYEQTIRLNS</sequence>
<gene>
    <name evidence="1" type="ORF">SteCoe_19208</name>
</gene>
<comment type="caution">
    <text evidence="1">The sequence shown here is derived from an EMBL/GenBank/DDBJ whole genome shotgun (WGS) entry which is preliminary data.</text>
</comment>
<name>A0A1R2BUL2_9CILI</name>
<evidence type="ECO:0000313" key="2">
    <source>
        <dbReference type="Proteomes" id="UP000187209"/>
    </source>
</evidence>
<dbReference type="Proteomes" id="UP000187209">
    <property type="component" value="Unassembled WGS sequence"/>
</dbReference>
<dbReference type="EMBL" id="MPUH01000420">
    <property type="protein sequence ID" value="OMJ80512.1"/>
    <property type="molecule type" value="Genomic_DNA"/>
</dbReference>
<organism evidence="1 2">
    <name type="scientific">Stentor coeruleus</name>
    <dbReference type="NCBI Taxonomy" id="5963"/>
    <lineage>
        <taxon>Eukaryota</taxon>
        <taxon>Sar</taxon>
        <taxon>Alveolata</taxon>
        <taxon>Ciliophora</taxon>
        <taxon>Postciliodesmatophora</taxon>
        <taxon>Heterotrichea</taxon>
        <taxon>Heterotrichida</taxon>
        <taxon>Stentoridae</taxon>
        <taxon>Stentor</taxon>
    </lineage>
</organism>